<name>A0A9W7FJW9_9STRA</name>
<evidence type="ECO:0000313" key="1">
    <source>
        <dbReference type="EMBL" id="GMI13882.1"/>
    </source>
</evidence>
<reference evidence="2" key="1">
    <citation type="journal article" date="2023" name="Commun. Biol.">
        <title>Genome analysis of Parmales, the sister group of diatoms, reveals the evolutionary specialization of diatoms from phago-mixotrophs to photoautotrophs.</title>
        <authorList>
            <person name="Ban H."/>
            <person name="Sato S."/>
            <person name="Yoshikawa S."/>
            <person name="Yamada K."/>
            <person name="Nakamura Y."/>
            <person name="Ichinomiya M."/>
            <person name="Sato N."/>
            <person name="Blanc-Mathieu R."/>
            <person name="Endo H."/>
            <person name="Kuwata A."/>
            <person name="Ogata H."/>
        </authorList>
    </citation>
    <scope>NUCLEOTIDE SEQUENCE [LARGE SCALE GENOMIC DNA]</scope>
    <source>
        <strain evidence="2">NIES 3699</strain>
    </source>
</reference>
<gene>
    <name evidence="1" type="ORF">TrVE_jg13404</name>
</gene>
<proteinExistence type="predicted"/>
<dbReference type="EMBL" id="BRXX01000480">
    <property type="protein sequence ID" value="GMI13882.1"/>
    <property type="molecule type" value="Genomic_DNA"/>
</dbReference>
<accession>A0A9W7FJW9</accession>
<comment type="caution">
    <text evidence="1">The sequence shown here is derived from an EMBL/GenBank/DDBJ whole genome shotgun (WGS) entry which is preliminary data.</text>
</comment>
<sequence>MKVGWKDPTTSKWYDVEGIREGPPVNYWRQSSDETDYVRDRNIAHDMIEGKNKGRGDKVIRNPHLNRKILGTWCPLSTASFSKLPPLGNTVPTLPERFAVEVDYILMIERLNGRILGKKNHYGHFDAHLTETEELKLTMFSPSTFECRVGVVGGVFEEGGEWGEVEYVSDYVMVCGGGVWMRVEEEEFKRLGVEEEREERVMMEA</sequence>
<protein>
    <submittedName>
        <fullName evidence="1">Uncharacterized protein</fullName>
    </submittedName>
</protein>
<dbReference type="Proteomes" id="UP001165160">
    <property type="component" value="Unassembled WGS sequence"/>
</dbReference>
<organism evidence="1 2">
    <name type="scientific">Triparma verrucosa</name>
    <dbReference type="NCBI Taxonomy" id="1606542"/>
    <lineage>
        <taxon>Eukaryota</taxon>
        <taxon>Sar</taxon>
        <taxon>Stramenopiles</taxon>
        <taxon>Ochrophyta</taxon>
        <taxon>Bolidophyceae</taxon>
        <taxon>Parmales</taxon>
        <taxon>Triparmaceae</taxon>
        <taxon>Triparma</taxon>
    </lineage>
</organism>
<keyword evidence="2" id="KW-1185">Reference proteome</keyword>
<evidence type="ECO:0000313" key="2">
    <source>
        <dbReference type="Proteomes" id="UP001165160"/>
    </source>
</evidence>
<dbReference type="AlphaFoldDB" id="A0A9W7FJW9"/>